<accession>A0AAV4NLI0</accession>
<name>A0AAV4NLI0_CAEEX</name>
<gene>
    <name evidence="1" type="ORF">CEXT_562021</name>
</gene>
<sequence length="84" mass="9916">MVVSIDDEFNQRIDVFRNYSRTNHKGCKAGISEKYIHKRQLSNEKKAKNGYKAKENIDALMHCVRFIDHSKDFGNFWFPSFSMP</sequence>
<organism evidence="1 2">
    <name type="scientific">Caerostris extrusa</name>
    <name type="common">Bark spider</name>
    <name type="synonym">Caerostris bankana</name>
    <dbReference type="NCBI Taxonomy" id="172846"/>
    <lineage>
        <taxon>Eukaryota</taxon>
        <taxon>Metazoa</taxon>
        <taxon>Ecdysozoa</taxon>
        <taxon>Arthropoda</taxon>
        <taxon>Chelicerata</taxon>
        <taxon>Arachnida</taxon>
        <taxon>Araneae</taxon>
        <taxon>Araneomorphae</taxon>
        <taxon>Entelegynae</taxon>
        <taxon>Araneoidea</taxon>
        <taxon>Araneidae</taxon>
        <taxon>Caerostris</taxon>
    </lineage>
</organism>
<evidence type="ECO:0000313" key="1">
    <source>
        <dbReference type="EMBL" id="GIX85234.1"/>
    </source>
</evidence>
<proteinExistence type="predicted"/>
<reference evidence="1 2" key="1">
    <citation type="submission" date="2021-06" db="EMBL/GenBank/DDBJ databases">
        <title>Caerostris extrusa draft genome.</title>
        <authorList>
            <person name="Kono N."/>
            <person name="Arakawa K."/>
        </authorList>
    </citation>
    <scope>NUCLEOTIDE SEQUENCE [LARGE SCALE GENOMIC DNA]</scope>
</reference>
<dbReference type="Proteomes" id="UP001054945">
    <property type="component" value="Unassembled WGS sequence"/>
</dbReference>
<protein>
    <submittedName>
        <fullName evidence="1">Uncharacterized protein</fullName>
    </submittedName>
</protein>
<comment type="caution">
    <text evidence="1">The sequence shown here is derived from an EMBL/GenBank/DDBJ whole genome shotgun (WGS) entry which is preliminary data.</text>
</comment>
<keyword evidence="2" id="KW-1185">Reference proteome</keyword>
<evidence type="ECO:0000313" key="2">
    <source>
        <dbReference type="Proteomes" id="UP001054945"/>
    </source>
</evidence>
<dbReference type="EMBL" id="BPLR01003489">
    <property type="protein sequence ID" value="GIX85234.1"/>
    <property type="molecule type" value="Genomic_DNA"/>
</dbReference>
<dbReference type="AlphaFoldDB" id="A0AAV4NLI0"/>